<dbReference type="InterPro" id="IPR001138">
    <property type="entry name" value="Zn2Cys6_DnaBD"/>
</dbReference>
<dbReference type="InterPro" id="IPR051089">
    <property type="entry name" value="prtT"/>
</dbReference>
<comment type="subcellular location">
    <subcellularLocation>
        <location evidence="1">Nucleus</location>
    </subcellularLocation>
</comment>
<accession>A0A072PDS9</accession>
<dbReference type="PROSITE" id="PS50048">
    <property type="entry name" value="ZN2_CY6_FUNGAL_2"/>
    <property type="match status" value="1"/>
</dbReference>
<keyword evidence="5" id="KW-0804">Transcription</keyword>
<keyword evidence="11" id="KW-1185">Reference proteome</keyword>
<dbReference type="EMBL" id="AMGV01000004">
    <property type="protein sequence ID" value="KEF57448.1"/>
    <property type="molecule type" value="Genomic_DNA"/>
</dbReference>
<dbReference type="SUPFAM" id="SSF57701">
    <property type="entry name" value="Zn2/Cys6 DNA-binding domain"/>
    <property type="match status" value="1"/>
</dbReference>
<dbReference type="GO" id="GO:0000976">
    <property type="term" value="F:transcription cis-regulatory region binding"/>
    <property type="evidence" value="ECO:0007669"/>
    <property type="project" value="TreeGrafter"/>
</dbReference>
<sequence>MSETSSSGQFDSQKSAPAPTSAPSATLGTLPRHTVNHRACKECRQQKLRCDLVNAEDAESSNCSRCRKLGLDCRIEETFKRTRKRKRSRDYEQEIEQLKQQLSVQTASPPLLWSTSAPAAAAASLTGPIEGISQEERSGADVPLFKAMTLSTTVPEGVSPGAPDPSIIPGVTTVPLDTSLVSRRLTATLNTGRVVLGHIELSAQDVNELFDLYFLTYHPYLPFLDSATTPQQYLEASPPLFWMIISIAARRLSTNPTLLTGLARSVPDLVWKALQGLPHTLGLIQCLILSCTWPFPVSSTTIDPSYMHVGIMMQAAMQMGLHRPANPEDFTKYHLKLSNGQIAERRRTWIACNIVARLVSMGVGLPTPSPLTNPSLMSLSNLDAMQDHQLDFVLRCTERLHVPDLSSSRDRPTLYAILEHEISQLEANMDAASKYQVLYLLSTKLNLQTWFLFDEPAVPGYAHRIGMLYSTACAMVQHIQPFQEGQFPNDLPSSLPFFCYQSFVCAAFVLLKILKNAYFASILDAASGTKLLNCAIMSLRRISVTNNDLPGRLSDVLAYLWTYPERTLVSGQDIRGLKLKVQSRMSMSIVYDSLWRWREQFQRDQASGVTIEQNNGKNCSISMSLPRILY</sequence>
<comment type="caution">
    <text evidence="10">The sequence shown here is derived from an EMBL/GenBank/DDBJ whole genome shotgun (WGS) entry which is preliminary data.</text>
</comment>
<keyword evidence="2" id="KW-0479">Metal-binding</keyword>
<keyword evidence="3" id="KW-0805">Transcription regulation</keyword>
<dbReference type="GO" id="GO:0005634">
    <property type="term" value="C:nucleus"/>
    <property type="evidence" value="ECO:0007669"/>
    <property type="project" value="UniProtKB-SubCell"/>
</dbReference>
<keyword evidence="4" id="KW-0238">DNA-binding</keyword>
<dbReference type="SMART" id="SM00906">
    <property type="entry name" value="Fungal_trans"/>
    <property type="match status" value="1"/>
</dbReference>
<keyword evidence="6" id="KW-0539">Nucleus</keyword>
<dbReference type="AlphaFoldDB" id="A0A072PDS9"/>
<feature type="compositionally biased region" description="Polar residues" evidence="8">
    <location>
        <begin position="1"/>
        <end position="14"/>
    </location>
</feature>
<dbReference type="PANTHER" id="PTHR31845">
    <property type="entry name" value="FINGER DOMAIN PROTEIN, PUTATIVE-RELATED"/>
    <property type="match status" value="1"/>
</dbReference>
<keyword evidence="7" id="KW-0175">Coiled coil</keyword>
<feature type="coiled-coil region" evidence="7">
    <location>
        <begin position="81"/>
        <end position="108"/>
    </location>
</feature>
<dbReference type="PANTHER" id="PTHR31845:SF21">
    <property type="entry name" value="REGULATORY PROTEIN LEU3"/>
    <property type="match status" value="1"/>
</dbReference>
<evidence type="ECO:0000256" key="8">
    <source>
        <dbReference type="SAM" id="MobiDB-lite"/>
    </source>
</evidence>
<protein>
    <recommendedName>
        <fullName evidence="9">Zn(2)-C6 fungal-type domain-containing protein</fullName>
    </recommendedName>
</protein>
<dbReference type="CDD" id="cd12148">
    <property type="entry name" value="fungal_TF_MHR"/>
    <property type="match status" value="1"/>
</dbReference>
<dbReference type="GO" id="GO:0006351">
    <property type="term" value="P:DNA-templated transcription"/>
    <property type="evidence" value="ECO:0007669"/>
    <property type="project" value="InterPro"/>
</dbReference>
<organism evidence="10 11">
    <name type="scientific">Exophiala aquamarina CBS 119918</name>
    <dbReference type="NCBI Taxonomy" id="1182545"/>
    <lineage>
        <taxon>Eukaryota</taxon>
        <taxon>Fungi</taxon>
        <taxon>Dikarya</taxon>
        <taxon>Ascomycota</taxon>
        <taxon>Pezizomycotina</taxon>
        <taxon>Eurotiomycetes</taxon>
        <taxon>Chaetothyriomycetidae</taxon>
        <taxon>Chaetothyriales</taxon>
        <taxon>Herpotrichiellaceae</taxon>
        <taxon>Exophiala</taxon>
    </lineage>
</organism>
<reference evidence="10 11" key="1">
    <citation type="submission" date="2013-03" db="EMBL/GenBank/DDBJ databases">
        <title>The Genome Sequence of Exophiala aquamarina CBS 119918.</title>
        <authorList>
            <consortium name="The Broad Institute Genomics Platform"/>
            <person name="Cuomo C."/>
            <person name="de Hoog S."/>
            <person name="Gorbushina A."/>
            <person name="Walker B."/>
            <person name="Young S.K."/>
            <person name="Zeng Q."/>
            <person name="Gargeya S."/>
            <person name="Fitzgerald M."/>
            <person name="Haas B."/>
            <person name="Abouelleil A."/>
            <person name="Allen A.W."/>
            <person name="Alvarado L."/>
            <person name="Arachchi H.M."/>
            <person name="Berlin A.M."/>
            <person name="Chapman S.B."/>
            <person name="Gainer-Dewar J."/>
            <person name="Goldberg J."/>
            <person name="Griggs A."/>
            <person name="Gujja S."/>
            <person name="Hansen M."/>
            <person name="Howarth C."/>
            <person name="Imamovic A."/>
            <person name="Ireland A."/>
            <person name="Larimer J."/>
            <person name="McCowan C."/>
            <person name="Murphy C."/>
            <person name="Pearson M."/>
            <person name="Poon T.W."/>
            <person name="Priest M."/>
            <person name="Roberts A."/>
            <person name="Saif S."/>
            <person name="Shea T."/>
            <person name="Sisk P."/>
            <person name="Sykes S."/>
            <person name="Wortman J."/>
            <person name="Nusbaum C."/>
            <person name="Birren B."/>
        </authorList>
    </citation>
    <scope>NUCLEOTIDE SEQUENCE [LARGE SCALE GENOMIC DNA]</scope>
    <source>
        <strain evidence="10 11">CBS 119918</strain>
    </source>
</reference>
<feature type="domain" description="Zn(2)-C6 fungal-type" evidence="9">
    <location>
        <begin position="39"/>
        <end position="75"/>
    </location>
</feature>
<dbReference type="Pfam" id="PF00172">
    <property type="entry name" value="Zn_clus"/>
    <property type="match status" value="1"/>
</dbReference>
<dbReference type="InterPro" id="IPR007219">
    <property type="entry name" value="XnlR_reg_dom"/>
</dbReference>
<dbReference type="InterPro" id="IPR036864">
    <property type="entry name" value="Zn2-C6_fun-type_DNA-bd_sf"/>
</dbReference>
<dbReference type="PROSITE" id="PS00463">
    <property type="entry name" value="ZN2_CY6_FUNGAL_1"/>
    <property type="match status" value="1"/>
</dbReference>
<dbReference type="Pfam" id="PF04082">
    <property type="entry name" value="Fungal_trans"/>
    <property type="match status" value="1"/>
</dbReference>
<dbReference type="RefSeq" id="XP_013260038.1">
    <property type="nucleotide sequence ID" value="XM_013404584.1"/>
</dbReference>
<evidence type="ECO:0000313" key="10">
    <source>
        <dbReference type="EMBL" id="KEF57448.1"/>
    </source>
</evidence>
<name>A0A072PDS9_9EURO</name>
<gene>
    <name evidence="10" type="ORF">A1O9_05365</name>
</gene>
<dbReference type="Proteomes" id="UP000027920">
    <property type="component" value="Unassembled WGS sequence"/>
</dbReference>
<evidence type="ECO:0000256" key="5">
    <source>
        <dbReference type="ARBA" id="ARBA00023163"/>
    </source>
</evidence>
<dbReference type="SMART" id="SM00066">
    <property type="entry name" value="GAL4"/>
    <property type="match status" value="1"/>
</dbReference>
<feature type="compositionally biased region" description="Low complexity" evidence="8">
    <location>
        <begin position="15"/>
        <end position="26"/>
    </location>
</feature>
<dbReference type="GO" id="GO:0000981">
    <property type="term" value="F:DNA-binding transcription factor activity, RNA polymerase II-specific"/>
    <property type="evidence" value="ECO:0007669"/>
    <property type="project" value="InterPro"/>
</dbReference>
<evidence type="ECO:0000313" key="11">
    <source>
        <dbReference type="Proteomes" id="UP000027920"/>
    </source>
</evidence>
<evidence type="ECO:0000256" key="3">
    <source>
        <dbReference type="ARBA" id="ARBA00023015"/>
    </source>
</evidence>
<dbReference type="Gene3D" id="4.10.240.10">
    <property type="entry name" value="Zn(2)-C6 fungal-type DNA-binding domain"/>
    <property type="match status" value="1"/>
</dbReference>
<dbReference type="CDD" id="cd00067">
    <property type="entry name" value="GAL4"/>
    <property type="match status" value="1"/>
</dbReference>
<evidence type="ECO:0000256" key="2">
    <source>
        <dbReference type="ARBA" id="ARBA00022723"/>
    </source>
</evidence>
<evidence type="ECO:0000259" key="9">
    <source>
        <dbReference type="PROSITE" id="PS50048"/>
    </source>
</evidence>
<dbReference type="STRING" id="1182545.A0A072PDS9"/>
<feature type="region of interest" description="Disordered" evidence="8">
    <location>
        <begin position="1"/>
        <end position="30"/>
    </location>
</feature>
<dbReference type="HOGENOM" id="CLU_011455_4_1_1"/>
<dbReference type="OrthoDB" id="3163292at2759"/>
<dbReference type="VEuPathDB" id="FungiDB:A1O9_05365"/>
<evidence type="ECO:0000256" key="7">
    <source>
        <dbReference type="SAM" id="Coils"/>
    </source>
</evidence>
<dbReference type="GeneID" id="25280291"/>
<proteinExistence type="predicted"/>
<evidence type="ECO:0000256" key="6">
    <source>
        <dbReference type="ARBA" id="ARBA00023242"/>
    </source>
</evidence>
<evidence type="ECO:0000256" key="1">
    <source>
        <dbReference type="ARBA" id="ARBA00004123"/>
    </source>
</evidence>
<dbReference type="GO" id="GO:0008270">
    <property type="term" value="F:zinc ion binding"/>
    <property type="evidence" value="ECO:0007669"/>
    <property type="project" value="InterPro"/>
</dbReference>
<evidence type="ECO:0000256" key="4">
    <source>
        <dbReference type="ARBA" id="ARBA00023125"/>
    </source>
</evidence>